<evidence type="ECO:0000256" key="3">
    <source>
        <dbReference type="ARBA" id="ARBA00023015"/>
    </source>
</evidence>
<dbReference type="InterPro" id="IPR025944">
    <property type="entry name" value="Sigma_54_int_dom_CS"/>
</dbReference>
<feature type="domain" description="Sigma-54 factor interaction" evidence="5">
    <location>
        <begin position="1"/>
        <end position="73"/>
    </location>
</feature>
<dbReference type="GO" id="GO:0043565">
    <property type="term" value="F:sequence-specific DNA binding"/>
    <property type="evidence" value="ECO:0007669"/>
    <property type="project" value="InterPro"/>
</dbReference>
<dbReference type="InterPro" id="IPR009057">
    <property type="entry name" value="Homeodomain-like_sf"/>
</dbReference>
<dbReference type="InterPro" id="IPR058031">
    <property type="entry name" value="AAA_lid_NorR"/>
</dbReference>
<dbReference type="EMBL" id="VSSQ01139970">
    <property type="protein sequence ID" value="MPN62237.1"/>
    <property type="molecule type" value="Genomic_DNA"/>
</dbReference>
<name>A0A645JFV3_9ZZZZ</name>
<reference evidence="6" key="1">
    <citation type="submission" date="2019-08" db="EMBL/GenBank/DDBJ databases">
        <authorList>
            <person name="Kucharzyk K."/>
            <person name="Murdoch R.W."/>
            <person name="Higgins S."/>
            <person name="Loffler F."/>
        </authorList>
    </citation>
    <scope>NUCLEOTIDE SEQUENCE</scope>
</reference>
<dbReference type="Gene3D" id="1.10.8.60">
    <property type="match status" value="1"/>
</dbReference>
<dbReference type="InterPro" id="IPR002078">
    <property type="entry name" value="Sigma_54_int"/>
</dbReference>
<proteinExistence type="predicted"/>
<dbReference type="Pfam" id="PF02954">
    <property type="entry name" value="HTH_8"/>
    <property type="match status" value="1"/>
</dbReference>
<dbReference type="PROSITE" id="PS50045">
    <property type="entry name" value="SIGMA54_INTERACT_4"/>
    <property type="match status" value="1"/>
</dbReference>
<keyword evidence="1" id="KW-0547">Nucleotide-binding</keyword>
<keyword evidence="3" id="KW-0805">Transcription regulation</keyword>
<dbReference type="GO" id="GO:0005524">
    <property type="term" value="F:ATP binding"/>
    <property type="evidence" value="ECO:0007669"/>
    <property type="project" value="UniProtKB-KW"/>
</dbReference>
<dbReference type="InterPro" id="IPR027417">
    <property type="entry name" value="P-loop_NTPase"/>
</dbReference>
<dbReference type="InterPro" id="IPR002197">
    <property type="entry name" value="HTH_Fis"/>
</dbReference>
<evidence type="ECO:0000313" key="6">
    <source>
        <dbReference type="EMBL" id="MPN62237.1"/>
    </source>
</evidence>
<dbReference type="PANTHER" id="PTHR32071">
    <property type="entry name" value="TRANSCRIPTIONAL REGULATORY PROTEIN"/>
    <property type="match status" value="1"/>
</dbReference>
<dbReference type="Gene3D" id="1.10.10.60">
    <property type="entry name" value="Homeodomain-like"/>
    <property type="match status" value="1"/>
</dbReference>
<evidence type="ECO:0000259" key="5">
    <source>
        <dbReference type="PROSITE" id="PS50045"/>
    </source>
</evidence>
<evidence type="ECO:0000256" key="4">
    <source>
        <dbReference type="ARBA" id="ARBA00023163"/>
    </source>
</evidence>
<gene>
    <name evidence="6" type="primary">atoC_66</name>
    <name evidence="6" type="ORF">SDC9_209984</name>
</gene>
<dbReference type="SUPFAM" id="SSF46689">
    <property type="entry name" value="Homeodomain-like"/>
    <property type="match status" value="1"/>
</dbReference>
<evidence type="ECO:0000256" key="1">
    <source>
        <dbReference type="ARBA" id="ARBA00022741"/>
    </source>
</evidence>
<dbReference type="AlphaFoldDB" id="A0A645JFV3"/>
<dbReference type="Pfam" id="PF25601">
    <property type="entry name" value="AAA_lid_14"/>
    <property type="match status" value="1"/>
</dbReference>
<organism evidence="6">
    <name type="scientific">bioreactor metagenome</name>
    <dbReference type="NCBI Taxonomy" id="1076179"/>
    <lineage>
        <taxon>unclassified sequences</taxon>
        <taxon>metagenomes</taxon>
        <taxon>ecological metagenomes</taxon>
    </lineage>
</organism>
<sequence length="155" mass="18189">MYFRLNVVEIKVPSLRERKQDLPLLFNYYIQKYNKELNRNVKGVSKEVENVLIKYDYPGNIRELSNIFENMIVFTNSEIIEIENVPKIVREYKSIIKNTESFTAESLIGMNIKEIEKIVIKLTLQKNGNSRKITADMLGISERGLRNKILEYGLK</sequence>
<keyword evidence="4" id="KW-0804">Transcription</keyword>
<comment type="caution">
    <text evidence="6">The sequence shown here is derived from an EMBL/GenBank/DDBJ whole genome shotgun (WGS) entry which is preliminary data.</text>
</comment>
<dbReference type="SUPFAM" id="SSF52540">
    <property type="entry name" value="P-loop containing nucleoside triphosphate hydrolases"/>
    <property type="match status" value="1"/>
</dbReference>
<protein>
    <submittedName>
        <fullName evidence="6">Regulatory protein AtoC</fullName>
    </submittedName>
</protein>
<keyword evidence="2" id="KW-0067">ATP-binding</keyword>
<dbReference type="PROSITE" id="PS00688">
    <property type="entry name" value="SIGMA54_INTERACT_3"/>
    <property type="match status" value="1"/>
</dbReference>
<accession>A0A645JFV3</accession>
<dbReference type="GO" id="GO:0006355">
    <property type="term" value="P:regulation of DNA-templated transcription"/>
    <property type="evidence" value="ECO:0007669"/>
    <property type="project" value="InterPro"/>
</dbReference>
<evidence type="ECO:0000256" key="2">
    <source>
        <dbReference type="ARBA" id="ARBA00022840"/>
    </source>
</evidence>